<dbReference type="Gene3D" id="1.20.120.1780">
    <property type="entry name" value="UbiA prenyltransferase"/>
    <property type="match status" value="1"/>
</dbReference>
<dbReference type="STRING" id="177437.HRM2_14580"/>
<gene>
    <name evidence="7" type="ordered locus">HRM2_14580</name>
</gene>
<dbReference type="RefSeq" id="WP_015903354.1">
    <property type="nucleotide sequence ID" value="NC_012108.1"/>
</dbReference>
<evidence type="ECO:0000256" key="4">
    <source>
        <dbReference type="ARBA" id="ARBA00022989"/>
    </source>
</evidence>
<protein>
    <submittedName>
        <fullName evidence="7">Polyprenyltransferase</fullName>
        <ecNumber evidence="7">2.5.1.-</ecNumber>
    </submittedName>
</protein>
<dbReference type="AlphaFoldDB" id="C0Q9K3"/>
<organism evidence="7 8">
    <name type="scientific">Desulforapulum autotrophicum (strain ATCC 43914 / DSM 3382 / VKM B-1955 / HRM2)</name>
    <name type="common">Desulfobacterium autotrophicum</name>
    <dbReference type="NCBI Taxonomy" id="177437"/>
    <lineage>
        <taxon>Bacteria</taxon>
        <taxon>Pseudomonadati</taxon>
        <taxon>Thermodesulfobacteriota</taxon>
        <taxon>Desulfobacteria</taxon>
        <taxon>Desulfobacterales</taxon>
        <taxon>Desulfobacteraceae</taxon>
        <taxon>Desulforapulum</taxon>
    </lineage>
</organism>
<dbReference type="GO" id="GO:0016765">
    <property type="term" value="F:transferase activity, transferring alkyl or aryl (other than methyl) groups"/>
    <property type="evidence" value="ECO:0007669"/>
    <property type="project" value="InterPro"/>
</dbReference>
<feature type="transmembrane region" description="Helical" evidence="6">
    <location>
        <begin position="178"/>
        <end position="194"/>
    </location>
</feature>
<feature type="transmembrane region" description="Helical" evidence="6">
    <location>
        <begin position="290"/>
        <end position="306"/>
    </location>
</feature>
<dbReference type="KEGG" id="dat:HRM2_14580"/>
<keyword evidence="7" id="KW-0808">Transferase</keyword>
<keyword evidence="3 6" id="KW-0812">Transmembrane</keyword>
<keyword evidence="4 6" id="KW-1133">Transmembrane helix</keyword>
<dbReference type="InterPro" id="IPR044878">
    <property type="entry name" value="UbiA_sf"/>
</dbReference>
<accession>C0Q9K3</accession>
<feature type="transmembrane region" description="Helical" evidence="6">
    <location>
        <begin position="253"/>
        <end position="269"/>
    </location>
</feature>
<evidence type="ECO:0000313" key="8">
    <source>
        <dbReference type="Proteomes" id="UP000000442"/>
    </source>
</evidence>
<evidence type="ECO:0000256" key="3">
    <source>
        <dbReference type="ARBA" id="ARBA00022692"/>
    </source>
</evidence>
<evidence type="ECO:0000256" key="5">
    <source>
        <dbReference type="ARBA" id="ARBA00023136"/>
    </source>
</evidence>
<sequence length="307" mass="33747">MSFYDALIPEKLQFFFALSRTHHGVLDMMAPVFAALVYLGHFPAPGIVLAGIITVFSGYTAVYALNDIAGYRDDKKNIHPADKKGTDLDSILIRHPLAQGVISLKSAALWAGFWSVVAVLGAYYLNPACILIFLGGALLEVIYCFLLKITYLRIVVNGFVKAAGPVAGVFAVDKSPDALFVCLIFVFFFLWEAGGQNIPNDYTDIEEDRQINAKTLPLVFGRDMASFLIVGLLAAAFCVMAAVFLLSPVDFRWFSYLVFGAGSLFLLLLPAQKLRKTGENQAAMALFNKASYYPFFLLCVVLMSLFL</sequence>
<dbReference type="Pfam" id="PF01040">
    <property type="entry name" value="UbiA"/>
    <property type="match status" value="1"/>
</dbReference>
<evidence type="ECO:0000256" key="1">
    <source>
        <dbReference type="ARBA" id="ARBA00004141"/>
    </source>
</evidence>
<feature type="transmembrane region" description="Helical" evidence="6">
    <location>
        <begin position="46"/>
        <end position="66"/>
    </location>
</feature>
<dbReference type="HOGENOM" id="CLU_936499_0_0_7"/>
<dbReference type="Gene3D" id="1.10.357.140">
    <property type="entry name" value="UbiA prenyltransferase"/>
    <property type="match status" value="1"/>
</dbReference>
<dbReference type="InterPro" id="IPR000537">
    <property type="entry name" value="UbiA_prenyltransferase"/>
</dbReference>
<reference evidence="7 8" key="1">
    <citation type="journal article" date="2009" name="Environ. Microbiol.">
        <title>Genome sequence of Desulfobacterium autotrophicum HRM2, a marine sulfate reducer oxidizing organic carbon completely to carbon dioxide.</title>
        <authorList>
            <person name="Strittmatter A.W."/>
            <person name="Liesegang H."/>
            <person name="Rabus R."/>
            <person name="Decker I."/>
            <person name="Amann J."/>
            <person name="Andres S."/>
            <person name="Henne A."/>
            <person name="Fricke W.F."/>
            <person name="Martinez-Arias R."/>
            <person name="Bartels D."/>
            <person name="Goesmann A."/>
            <person name="Krause L."/>
            <person name="Puehler A."/>
            <person name="Klenk H.P."/>
            <person name="Richter M."/>
            <person name="Schuler M."/>
            <person name="Gloeckner F.O."/>
            <person name="Meyerdierks A."/>
            <person name="Gottschalk G."/>
            <person name="Amann R."/>
        </authorList>
    </citation>
    <scope>NUCLEOTIDE SEQUENCE [LARGE SCALE GENOMIC DNA]</scope>
    <source>
        <strain evidence="8">ATCC 43914 / DSM 3382 / HRM2</strain>
    </source>
</reference>
<proteinExistence type="predicted"/>
<dbReference type="eggNOG" id="COG0382">
    <property type="taxonomic scope" value="Bacteria"/>
</dbReference>
<dbReference type="CDD" id="cd13956">
    <property type="entry name" value="PT_UbiA"/>
    <property type="match status" value="1"/>
</dbReference>
<feature type="transmembrane region" description="Helical" evidence="6">
    <location>
        <begin position="107"/>
        <end position="124"/>
    </location>
</feature>
<dbReference type="GO" id="GO:0016020">
    <property type="term" value="C:membrane"/>
    <property type="evidence" value="ECO:0007669"/>
    <property type="project" value="UniProtKB-SubCell"/>
</dbReference>
<keyword evidence="5 6" id="KW-0472">Membrane</keyword>
<feature type="transmembrane region" description="Helical" evidence="6">
    <location>
        <begin position="154"/>
        <end position="172"/>
    </location>
</feature>
<name>C0Q9K3_DESAH</name>
<dbReference type="EMBL" id="CP001087">
    <property type="protein sequence ID" value="ACN14567.1"/>
    <property type="molecule type" value="Genomic_DNA"/>
</dbReference>
<evidence type="ECO:0000256" key="6">
    <source>
        <dbReference type="SAM" id="Phobius"/>
    </source>
</evidence>
<keyword evidence="2" id="KW-1003">Cell membrane</keyword>
<dbReference type="EC" id="2.5.1.-" evidence="7"/>
<keyword evidence="8" id="KW-1185">Reference proteome</keyword>
<feature type="transmembrane region" description="Helical" evidence="6">
    <location>
        <begin position="224"/>
        <end position="247"/>
    </location>
</feature>
<comment type="subcellular location">
    <subcellularLocation>
        <location evidence="1">Membrane</location>
        <topology evidence="1">Multi-pass membrane protein</topology>
    </subcellularLocation>
</comment>
<dbReference type="Proteomes" id="UP000000442">
    <property type="component" value="Chromosome"/>
</dbReference>
<evidence type="ECO:0000256" key="2">
    <source>
        <dbReference type="ARBA" id="ARBA00022475"/>
    </source>
</evidence>
<evidence type="ECO:0000313" key="7">
    <source>
        <dbReference type="EMBL" id="ACN14567.1"/>
    </source>
</evidence>